<feature type="transmembrane region" description="Helical" evidence="2">
    <location>
        <begin position="237"/>
        <end position="254"/>
    </location>
</feature>
<keyword evidence="2" id="KW-1133">Transmembrane helix</keyword>
<feature type="transmembrane region" description="Helical" evidence="2">
    <location>
        <begin position="197"/>
        <end position="216"/>
    </location>
</feature>
<name>U4T4H3_9GAMM</name>
<dbReference type="InterPro" id="IPR029063">
    <property type="entry name" value="SAM-dependent_MTases_sf"/>
</dbReference>
<dbReference type="GO" id="GO:0006596">
    <property type="term" value="P:polyamine biosynthetic process"/>
    <property type="evidence" value="ECO:0007669"/>
    <property type="project" value="UniProtKB-KW"/>
</dbReference>
<dbReference type="PANTHER" id="PTHR43317">
    <property type="entry name" value="THERMOSPERMINE SYNTHASE ACAULIS5"/>
    <property type="match status" value="1"/>
</dbReference>
<evidence type="ECO:0000313" key="3">
    <source>
        <dbReference type="EMBL" id="ERL56267.1"/>
    </source>
</evidence>
<feature type="transmembrane region" description="Helical" evidence="2">
    <location>
        <begin position="169"/>
        <end position="191"/>
    </location>
</feature>
<keyword evidence="2" id="KW-0812">Transmembrane</keyword>
<dbReference type="PANTHER" id="PTHR43317:SF1">
    <property type="entry name" value="THERMOSPERMINE SYNTHASE ACAULIS5"/>
    <property type="match status" value="1"/>
</dbReference>
<sequence>MVMSRFMQKKVLGICLVIALLEGFAGLGIEIYAIRISATYIGASISITGVILAMVLIAIAVGYWYGGRLSQHISTPRQALLKAGHVLSLSAISHAIACIMQLPLLAFMTANTSSPILAAMGVGLLFGVGLAFGSTAIPLITQFLSLKHKSDSVNSNSGANLGVDTGKNAGMMVAITTVGSVLGSTLTPILLLPYIGLMSSLALFIVTLAISSYLCTKLAVQLYPDDYVSALTPRQNHMLAVSAVIITAAFIMLSRVDTGYQTATGAWFIKQIIYEDKLAVTITDKPGQSTSSCWIYLTKKNCHWYGEITVAAIEQLEPKSLVFLGGAGMGTPSEVAHANPEMALTVIDIDKDLPSIIETHFLKASIAPNIEFIGDDARGYLTRHRDASYDFMLIDAFQGRFVASNLYTLEALTQFKTNSNYIMANIIGMPTPKHGYTQTIFKNWYEVFGDSAYVLTKNDSTNLQNIMLCNFACPGSQPLAHADFFNQQQKVHTDDIPRLDRYLYRSIESL</sequence>
<reference evidence="3 4" key="1">
    <citation type="journal article" date="2013" name="Genome Announc.">
        <title>Draft Genome Sequence of Psychrobacter aquaticus Strain CMS 56T, Isolated from a Cyanobacterial Mat Sample Collected from Water Bodies in the McMurdo Dry Valley Region of Antarctica.</title>
        <authorList>
            <person name="Reddy G.S."/>
            <person name="Ara S."/>
            <person name="Singh A."/>
            <person name="Kumar Pinnaka A."/>
            <person name="Shivaji S."/>
        </authorList>
    </citation>
    <scope>NUCLEOTIDE SEQUENCE [LARGE SCALE GENOMIC DNA]</scope>
    <source>
        <strain evidence="3 4">CMS 56</strain>
    </source>
</reference>
<feature type="transmembrane region" description="Helical" evidence="2">
    <location>
        <begin position="86"/>
        <end position="110"/>
    </location>
</feature>
<keyword evidence="4" id="KW-1185">Reference proteome</keyword>
<feature type="transmembrane region" description="Helical" evidence="2">
    <location>
        <begin position="116"/>
        <end position="140"/>
    </location>
</feature>
<proteinExistence type="predicted"/>
<dbReference type="STRING" id="1354303.M917_0945"/>
<comment type="caution">
    <text evidence="3">The sequence shown here is derived from an EMBL/GenBank/DDBJ whole genome shotgun (WGS) entry which is preliminary data.</text>
</comment>
<dbReference type="EMBL" id="AUSW01000015">
    <property type="protein sequence ID" value="ERL56267.1"/>
    <property type="molecule type" value="Genomic_DNA"/>
</dbReference>
<evidence type="ECO:0000256" key="1">
    <source>
        <dbReference type="ARBA" id="ARBA00023115"/>
    </source>
</evidence>
<keyword evidence="1" id="KW-0620">Polyamine biosynthesis</keyword>
<dbReference type="Gene3D" id="3.40.50.150">
    <property type="entry name" value="Vaccinia Virus protein VP39"/>
    <property type="match status" value="1"/>
</dbReference>
<dbReference type="eggNOG" id="COG4262">
    <property type="taxonomic scope" value="Bacteria"/>
</dbReference>
<keyword evidence="2" id="KW-0472">Membrane</keyword>
<evidence type="ECO:0000256" key="2">
    <source>
        <dbReference type="SAM" id="Phobius"/>
    </source>
</evidence>
<dbReference type="SUPFAM" id="SSF53335">
    <property type="entry name" value="S-adenosyl-L-methionine-dependent methyltransferases"/>
    <property type="match status" value="1"/>
</dbReference>
<gene>
    <name evidence="3" type="ORF">M917_0945</name>
</gene>
<feature type="transmembrane region" description="Helical" evidence="2">
    <location>
        <begin position="41"/>
        <end position="65"/>
    </location>
</feature>
<accession>U4T4H3</accession>
<organism evidence="3 4">
    <name type="scientific">Psychrobacter aquaticus CMS 56</name>
    <dbReference type="NCBI Taxonomy" id="1354303"/>
    <lineage>
        <taxon>Bacteria</taxon>
        <taxon>Pseudomonadati</taxon>
        <taxon>Pseudomonadota</taxon>
        <taxon>Gammaproteobacteria</taxon>
        <taxon>Moraxellales</taxon>
        <taxon>Moraxellaceae</taxon>
        <taxon>Psychrobacter</taxon>
    </lineage>
</organism>
<dbReference type="AlphaFoldDB" id="U4T4H3"/>
<dbReference type="Proteomes" id="UP000016761">
    <property type="component" value="Unassembled WGS sequence"/>
</dbReference>
<dbReference type="PATRIC" id="fig|1354303.4.peg.932"/>
<dbReference type="NCBIfam" id="NF037959">
    <property type="entry name" value="MFS_SpdSyn"/>
    <property type="match status" value="1"/>
</dbReference>
<evidence type="ECO:0000313" key="4">
    <source>
        <dbReference type="Proteomes" id="UP000016761"/>
    </source>
</evidence>
<protein>
    <submittedName>
        <fullName evidence="3">Spermidine synthase-like protein</fullName>
    </submittedName>
</protein>